<organism evidence="2 3">
    <name type="scientific">Coccidioides immitis H538.4</name>
    <dbReference type="NCBI Taxonomy" id="396776"/>
    <lineage>
        <taxon>Eukaryota</taxon>
        <taxon>Fungi</taxon>
        <taxon>Dikarya</taxon>
        <taxon>Ascomycota</taxon>
        <taxon>Pezizomycotina</taxon>
        <taxon>Eurotiomycetes</taxon>
        <taxon>Eurotiomycetidae</taxon>
        <taxon>Onygenales</taxon>
        <taxon>Onygenaceae</taxon>
        <taxon>Coccidioides</taxon>
    </lineage>
</organism>
<dbReference type="VEuPathDB" id="FungiDB:CIHG_07356"/>
<feature type="region of interest" description="Disordered" evidence="1">
    <location>
        <begin position="1"/>
        <end position="30"/>
    </location>
</feature>
<evidence type="ECO:0000313" key="2">
    <source>
        <dbReference type="EMBL" id="KMU89549.1"/>
    </source>
</evidence>
<dbReference type="AlphaFoldDB" id="A0A0J8RZH7"/>
<evidence type="ECO:0000256" key="1">
    <source>
        <dbReference type="SAM" id="MobiDB-lite"/>
    </source>
</evidence>
<accession>A0A0J8RZH7</accession>
<sequence length="147" mass="15998">MDPSLFRRSHPTQQPFSGLGRECQSASPVEGQGRAGPLLIQASIVSAQFWVKGLCIQRDELEMRTGCVETFDLPLPKRRRFVNGSGSVILGCWPLGAAGGPEISAVGAPGSWVNGQPWWRKSPTTEALALIRRSYQTFDTTVITEIA</sequence>
<proteinExistence type="predicted"/>
<protein>
    <submittedName>
        <fullName evidence="2">Uncharacterized protein</fullName>
    </submittedName>
</protein>
<dbReference type="Proteomes" id="UP000054563">
    <property type="component" value="Unassembled WGS sequence"/>
</dbReference>
<dbReference type="EMBL" id="DS017013">
    <property type="protein sequence ID" value="KMU89549.1"/>
    <property type="molecule type" value="Genomic_DNA"/>
</dbReference>
<name>A0A0J8RZH7_COCIT</name>
<evidence type="ECO:0000313" key="3">
    <source>
        <dbReference type="Proteomes" id="UP000054563"/>
    </source>
</evidence>
<gene>
    <name evidence="2" type="ORF">CIHG_07356</name>
</gene>
<reference evidence="3" key="1">
    <citation type="journal article" date="2010" name="Genome Res.">
        <title>Population genomic sequencing of Coccidioides fungi reveals recent hybridization and transposon control.</title>
        <authorList>
            <person name="Neafsey D.E."/>
            <person name="Barker B.M."/>
            <person name="Sharpton T.J."/>
            <person name="Stajich J.E."/>
            <person name="Park D.J."/>
            <person name="Whiston E."/>
            <person name="Hung C.-Y."/>
            <person name="McMahan C."/>
            <person name="White J."/>
            <person name="Sykes S."/>
            <person name="Heiman D."/>
            <person name="Young S."/>
            <person name="Zeng Q."/>
            <person name="Abouelleil A."/>
            <person name="Aftuck L."/>
            <person name="Bessette D."/>
            <person name="Brown A."/>
            <person name="FitzGerald M."/>
            <person name="Lui A."/>
            <person name="Macdonald J.P."/>
            <person name="Priest M."/>
            <person name="Orbach M.J."/>
            <person name="Galgiani J.N."/>
            <person name="Kirkland T.N."/>
            <person name="Cole G.T."/>
            <person name="Birren B.W."/>
            <person name="Henn M.R."/>
            <person name="Taylor J.W."/>
            <person name="Rounsley S.D."/>
        </authorList>
    </citation>
    <scope>NUCLEOTIDE SEQUENCE [LARGE SCALE GENOMIC DNA]</scope>
    <source>
        <strain evidence="3">H538.4</strain>
    </source>
</reference>